<evidence type="ECO:0000313" key="4">
    <source>
        <dbReference type="Proteomes" id="UP000005870"/>
    </source>
</evidence>
<dbReference type="Gene3D" id="3.40.50.1820">
    <property type="entry name" value="alpha/beta hydrolase"/>
    <property type="match status" value="1"/>
</dbReference>
<dbReference type="InterPro" id="IPR050300">
    <property type="entry name" value="GDXG_lipolytic_enzyme"/>
</dbReference>
<dbReference type="GO" id="GO:0016787">
    <property type="term" value="F:hydrolase activity"/>
    <property type="evidence" value="ECO:0007669"/>
    <property type="project" value="UniProtKB-KW"/>
</dbReference>
<reference evidence="3 4" key="1">
    <citation type="journal article" date="2012" name="J. Bacteriol.">
        <title>Complete Genome Sequence of the BTEX-Degrading Bacterium Pseudoxanthomonas spadix BD-a59.</title>
        <authorList>
            <person name="Lee S.H."/>
            <person name="Jin H.M."/>
            <person name="Lee H.J."/>
            <person name="Kim J.M."/>
            <person name="Jeon C.O."/>
        </authorList>
    </citation>
    <scope>NUCLEOTIDE SEQUENCE [LARGE SCALE GENOMIC DNA]</scope>
    <source>
        <strain evidence="3 4">BD-a59</strain>
    </source>
</reference>
<keyword evidence="4" id="KW-1185">Reference proteome</keyword>
<protein>
    <submittedName>
        <fullName evidence="3">Esterase/lipase-like protein</fullName>
    </submittedName>
</protein>
<name>G7USU6_PSEUP</name>
<sequence>MARELNETFAMGVRLACSALLLCLPLLACAQSRGERLRPLLGPHQADAAQIQSLPAGARVLRDVAYGTDPAQRYDVYAPANARGLPIIAIVHGGGWRYGDKDNPGLATPKAAYWLPRGYVLVSINYRMLPDADPALQARDVAAAIAHLQRHGNEWGGDPARTVLMGHSAGAHLVALLGARPSALTEAGARRPRAVVALDSAAMNVEQVMQARHLPLYDRAFGEDPTAWVAVSPWHALSPASLPMLLVCSSQRQDSCAQARGLAERARDLHVPVQVLPEDLSHMQINRELGAPSDYTSAVDRFIAEAVR</sequence>
<dbReference type="PANTHER" id="PTHR48081">
    <property type="entry name" value="AB HYDROLASE SUPERFAMILY PROTEIN C4A8.06C"/>
    <property type="match status" value="1"/>
</dbReference>
<dbReference type="InterPro" id="IPR049492">
    <property type="entry name" value="BD-FAE-like_dom"/>
</dbReference>
<evidence type="ECO:0000256" key="1">
    <source>
        <dbReference type="ARBA" id="ARBA00022801"/>
    </source>
</evidence>
<organism evidence="3 4">
    <name type="scientific">Pseudoxanthomonas spadix (strain BD-a59)</name>
    <dbReference type="NCBI Taxonomy" id="1045855"/>
    <lineage>
        <taxon>Bacteria</taxon>
        <taxon>Pseudomonadati</taxon>
        <taxon>Pseudomonadota</taxon>
        <taxon>Gammaproteobacteria</taxon>
        <taxon>Lysobacterales</taxon>
        <taxon>Lysobacteraceae</taxon>
        <taxon>Pseudoxanthomonas</taxon>
    </lineage>
</organism>
<dbReference type="PANTHER" id="PTHR48081:SF33">
    <property type="entry name" value="KYNURENINE FORMAMIDASE"/>
    <property type="match status" value="1"/>
</dbReference>
<dbReference type="SUPFAM" id="SSF53474">
    <property type="entry name" value="alpha/beta-Hydrolases"/>
    <property type="match status" value="1"/>
</dbReference>
<dbReference type="eggNOG" id="COG0657">
    <property type="taxonomic scope" value="Bacteria"/>
</dbReference>
<dbReference type="Proteomes" id="UP000005870">
    <property type="component" value="Chromosome"/>
</dbReference>
<accession>G7USU6</accession>
<dbReference type="STRING" id="1045855.DSC_00770"/>
<dbReference type="AlphaFoldDB" id="G7USU6"/>
<feature type="domain" description="BD-FAE-like" evidence="2">
    <location>
        <begin position="75"/>
        <end position="180"/>
    </location>
</feature>
<gene>
    <name evidence="3" type="ordered locus">DSC_00770</name>
</gene>
<dbReference type="HOGENOM" id="CLU_012494_4_1_6"/>
<evidence type="ECO:0000259" key="2">
    <source>
        <dbReference type="Pfam" id="PF20434"/>
    </source>
</evidence>
<dbReference type="Pfam" id="PF20434">
    <property type="entry name" value="BD-FAE"/>
    <property type="match status" value="1"/>
</dbReference>
<dbReference type="KEGG" id="psd:DSC_00770"/>
<keyword evidence="1" id="KW-0378">Hydrolase</keyword>
<dbReference type="InterPro" id="IPR029058">
    <property type="entry name" value="AB_hydrolase_fold"/>
</dbReference>
<evidence type="ECO:0000313" key="3">
    <source>
        <dbReference type="EMBL" id="AER54807.1"/>
    </source>
</evidence>
<proteinExistence type="predicted"/>
<dbReference type="EMBL" id="CP003093">
    <property type="protein sequence ID" value="AER54807.1"/>
    <property type="molecule type" value="Genomic_DNA"/>
</dbReference>